<dbReference type="PANTHER" id="PTHR10948:SF23">
    <property type="entry name" value="TRANSPOSASE INSI FOR INSERTION SEQUENCE ELEMENT IS30A-RELATED"/>
    <property type="match status" value="1"/>
</dbReference>
<organism evidence="1 2">
    <name type="scientific">Chromohalobacter canadensis</name>
    <dbReference type="NCBI Taxonomy" id="141389"/>
    <lineage>
        <taxon>Bacteria</taxon>
        <taxon>Pseudomonadati</taxon>
        <taxon>Pseudomonadota</taxon>
        <taxon>Gammaproteobacteria</taxon>
        <taxon>Oceanospirillales</taxon>
        <taxon>Halomonadaceae</taxon>
        <taxon>Chromohalobacter</taxon>
    </lineage>
</organism>
<evidence type="ECO:0000313" key="1">
    <source>
        <dbReference type="EMBL" id="SOC52110.1"/>
    </source>
</evidence>
<accession>A0A285VDG8</accession>
<dbReference type="PANTHER" id="PTHR10948">
    <property type="entry name" value="TRANSPOSASE"/>
    <property type="match status" value="1"/>
</dbReference>
<proteinExistence type="predicted"/>
<evidence type="ECO:0000313" key="2">
    <source>
        <dbReference type="Proteomes" id="UP000219023"/>
    </source>
</evidence>
<dbReference type="EMBL" id="OBQJ01000001">
    <property type="protein sequence ID" value="SOC52110.1"/>
    <property type="molecule type" value="Genomic_DNA"/>
</dbReference>
<dbReference type="AlphaFoldDB" id="A0A285VDG8"/>
<dbReference type="InterPro" id="IPR051917">
    <property type="entry name" value="Transposase-Integrase"/>
</dbReference>
<sequence>MVHLLRHRLSPEQIAGKLKSMDIPNHRCQWEVDLSKGKNNVSSVGTLVELSSGYLILAKMNDATATSVVEGFSATLNRTPTTARKTLTYDQGREMAHHSELGRCHLLL</sequence>
<protein>
    <recommendedName>
        <fullName evidence="3">Integrase catalytic domain-containing protein</fullName>
    </recommendedName>
</protein>
<reference evidence="1 2" key="1">
    <citation type="submission" date="2017-08" db="EMBL/GenBank/DDBJ databases">
        <authorList>
            <person name="de Groot N.N."/>
        </authorList>
    </citation>
    <scope>NUCLEOTIDE SEQUENCE [LARGE SCALE GENOMIC DNA]</scope>
    <source>
        <strain evidence="1 2">USBA 855</strain>
    </source>
</reference>
<dbReference type="GO" id="GO:0004803">
    <property type="term" value="F:transposase activity"/>
    <property type="evidence" value="ECO:0007669"/>
    <property type="project" value="TreeGrafter"/>
</dbReference>
<evidence type="ECO:0008006" key="3">
    <source>
        <dbReference type="Google" id="ProtNLM"/>
    </source>
</evidence>
<name>A0A285VDG8_9GAMM</name>
<dbReference type="GO" id="GO:0032196">
    <property type="term" value="P:transposition"/>
    <property type="evidence" value="ECO:0007669"/>
    <property type="project" value="TreeGrafter"/>
</dbReference>
<gene>
    <name evidence="1" type="ORF">SAMN05421509_101525</name>
</gene>
<dbReference type="GO" id="GO:0005829">
    <property type="term" value="C:cytosol"/>
    <property type="evidence" value="ECO:0007669"/>
    <property type="project" value="TreeGrafter"/>
</dbReference>
<dbReference type="Proteomes" id="UP000219023">
    <property type="component" value="Unassembled WGS sequence"/>
</dbReference>